<keyword evidence="2" id="KW-1185">Reference proteome</keyword>
<organism evidence="1 2">
    <name type="scientific">Imbroritus primus</name>
    <dbReference type="NCBI Taxonomy" id="3058603"/>
    <lineage>
        <taxon>Bacteria</taxon>
        <taxon>Pseudomonadati</taxon>
        <taxon>Pseudomonadota</taxon>
        <taxon>Betaproteobacteria</taxon>
        <taxon>Burkholderiales</taxon>
        <taxon>Burkholderiaceae</taxon>
        <taxon>Imbroritus</taxon>
    </lineage>
</organism>
<comment type="caution">
    <text evidence="1">The sequence shown here is derived from an EMBL/GenBank/DDBJ whole genome shotgun (WGS) entry which is preliminary data.</text>
</comment>
<gene>
    <name evidence="1" type="ORF">MW7_007265</name>
</gene>
<evidence type="ECO:0000313" key="1">
    <source>
        <dbReference type="EMBL" id="TMS58516.1"/>
    </source>
</evidence>
<reference evidence="1" key="1">
    <citation type="submission" date="2019-05" db="EMBL/GenBank/DDBJ databases">
        <title>Revised genome assembly of Burkholderiaceae (previously Ralstonia) sp. PBA.</title>
        <authorList>
            <person name="Gan H.M."/>
        </authorList>
    </citation>
    <scope>NUCLEOTIDE SEQUENCE</scope>
    <source>
        <strain evidence="1">PBA</strain>
    </source>
</reference>
<dbReference type="EMBL" id="AKCV02000015">
    <property type="protein sequence ID" value="TMS58516.1"/>
    <property type="molecule type" value="Genomic_DNA"/>
</dbReference>
<dbReference type="Proteomes" id="UP000004277">
    <property type="component" value="Unassembled WGS sequence"/>
</dbReference>
<evidence type="ECO:0000313" key="2">
    <source>
        <dbReference type="Proteomes" id="UP000004277"/>
    </source>
</evidence>
<proteinExistence type="predicted"/>
<accession>A0ACD3SQE8</accession>
<sequence length="71" mass="7916">MMLVRCVDCNRFSLNADRVAAAAGMGICAVEPIKSVRWKALVAKHCERFEPAGPSTVEPRMAWLESKQIIR</sequence>
<protein>
    <submittedName>
        <fullName evidence="1">Uncharacterized protein</fullName>
    </submittedName>
</protein>
<name>A0ACD3SQE8_9BURK</name>